<name>A0AAE0A234_9ROSI</name>
<feature type="compositionally biased region" description="Basic residues" evidence="1">
    <location>
        <begin position="42"/>
        <end position="55"/>
    </location>
</feature>
<protein>
    <submittedName>
        <fullName evidence="3">Uncharacterized protein</fullName>
    </submittedName>
</protein>
<keyword evidence="2" id="KW-0732">Signal</keyword>
<keyword evidence="4" id="KW-1185">Reference proteome</keyword>
<feature type="signal peptide" evidence="2">
    <location>
        <begin position="1"/>
        <end position="18"/>
    </location>
</feature>
<organism evidence="3 4">
    <name type="scientific">Dipteronia sinensis</name>
    <dbReference type="NCBI Taxonomy" id="43782"/>
    <lineage>
        <taxon>Eukaryota</taxon>
        <taxon>Viridiplantae</taxon>
        <taxon>Streptophyta</taxon>
        <taxon>Embryophyta</taxon>
        <taxon>Tracheophyta</taxon>
        <taxon>Spermatophyta</taxon>
        <taxon>Magnoliopsida</taxon>
        <taxon>eudicotyledons</taxon>
        <taxon>Gunneridae</taxon>
        <taxon>Pentapetalae</taxon>
        <taxon>rosids</taxon>
        <taxon>malvids</taxon>
        <taxon>Sapindales</taxon>
        <taxon>Sapindaceae</taxon>
        <taxon>Hippocastanoideae</taxon>
        <taxon>Acereae</taxon>
        <taxon>Dipteronia</taxon>
    </lineage>
</organism>
<evidence type="ECO:0000256" key="2">
    <source>
        <dbReference type="SAM" id="SignalP"/>
    </source>
</evidence>
<reference evidence="3" key="1">
    <citation type="journal article" date="2023" name="Plant J.">
        <title>Genome sequences and population genomics provide insights into the demographic history, inbreeding, and mutation load of two 'living fossil' tree species of Dipteronia.</title>
        <authorList>
            <person name="Feng Y."/>
            <person name="Comes H.P."/>
            <person name="Chen J."/>
            <person name="Zhu S."/>
            <person name="Lu R."/>
            <person name="Zhang X."/>
            <person name="Li P."/>
            <person name="Qiu J."/>
            <person name="Olsen K.M."/>
            <person name="Qiu Y."/>
        </authorList>
    </citation>
    <scope>NUCLEOTIDE SEQUENCE</scope>
    <source>
        <tissue evidence="3">Leaf</tissue>
    </source>
</reference>
<evidence type="ECO:0000256" key="1">
    <source>
        <dbReference type="SAM" id="MobiDB-lite"/>
    </source>
</evidence>
<dbReference type="EMBL" id="JANJYJ010000007">
    <property type="protein sequence ID" value="KAK3198832.1"/>
    <property type="molecule type" value="Genomic_DNA"/>
</dbReference>
<evidence type="ECO:0000313" key="4">
    <source>
        <dbReference type="Proteomes" id="UP001281410"/>
    </source>
</evidence>
<feature type="chain" id="PRO_5041916102" evidence="2">
    <location>
        <begin position="19"/>
        <end position="117"/>
    </location>
</feature>
<gene>
    <name evidence="3" type="ORF">Dsin_022247</name>
</gene>
<dbReference type="AlphaFoldDB" id="A0AAE0A234"/>
<feature type="region of interest" description="Disordered" evidence="1">
    <location>
        <begin position="30"/>
        <end position="58"/>
    </location>
</feature>
<evidence type="ECO:0000313" key="3">
    <source>
        <dbReference type="EMBL" id="KAK3198832.1"/>
    </source>
</evidence>
<sequence>MLSPFFIFIYSCCIFTSSIHNATSLASLPASGYKSPSPSSKMRTRQLPHPTRVKNKTPSPIQISAEQILRKARVRQEAEIRPPKKKITDSAELADYRLRKRKEFEDVIHHMRWNISV</sequence>
<accession>A0AAE0A234</accession>
<comment type="caution">
    <text evidence="3">The sequence shown here is derived from an EMBL/GenBank/DDBJ whole genome shotgun (WGS) entry which is preliminary data.</text>
</comment>
<dbReference type="Proteomes" id="UP001281410">
    <property type="component" value="Unassembled WGS sequence"/>
</dbReference>
<proteinExistence type="predicted"/>